<dbReference type="KEGG" id="rxy:Rxyl_2259"/>
<evidence type="ECO:0000256" key="1">
    <source>
        <dbReference type="ARBA" id="ARBA00007529"/>
    </source>
</evidence>
<dbReference type="Pfam" id="PF05544">
    <property type="entry name" value="Pro_racemase"/>
    <property type="match status" value="1"/>
</dbReference>
<dbReference type="GO" id="GO:0047580">
    <property type="term" value="F:4-hydroxyproline epimerase activity"/>
    <property type="evidence" value="ECO:0007669"/>
    <property type="project" value="TreeGrafter"/>
</dbReference>
<dbReference type="SUPFAM" id="SSF54506">
    <property type="entry name" value="Diaminopimelate epimerase-like"/>
    <property type="match status" value="1"/>
</dbReference>
<dbReference type="STRING" id="266117.Rxyl_2259"/>
<accession>Q1ATT9</accession>
<dbReference type="HOGENOM" id="CLU_036729_0_0_11"/>
<dbReference type="FunFam" id="3.10.310.10:FF:000005">
    <property type="entry name" value="Proline racemase"/>
    <property type="match status" value="1"/>
</dbReference>
<evidence type="ECO:0000313" key="2">
    <source>
        <dbReference type="EMBL" id="ABG05189.1"/>
    </source>
</evidence>
<evidence type="ECO:0000313" key="3">
    <source>
        <dbReference type="Proteomes" id="UP000006637"/>
    </source>
</evidence>
<dbReference type="PANTHER" id="PTHR33442:SF5">
    <property type="entry name" value="BIFUNCTIONAL TRANS-3-HYDROXY-L-PROLINE DEHYDRATASE_2-EPIMERASE"/>
    <property type="match status" value="1"/>
</dbReference>
<organism evidence="2 3">
    <name type="scientific">Rubrobacter xylanophilus (strain DSM 9941 / JCM 11954 / NBRC 16129 / PRD-1)</name>
    <dbReference type="NCBI Taxonomy" id="266117"/>
    <lineage>
        <taxon>Bacteria</taxon>
        <taxon>Bacillati</taxon>
        <taxon>Actinomycetota</taxon>
        <taxon>Rubrobacteria</taxon>
        <taxon>Rubrobacterales</taxon>
        <taxon>Rubrobacteraceae</taxon>
        <taxon>Rubrobacter</taxon>
    </lineage>
</organism>
<dbReference type="Proteomes" id="UP000006637">
    <property type="component" value="Chromosome"/>
</dbReference>
<dbReference type="PANTHER" id="PTHR33442">
    <property type="entry name" value="TRANS-3-HYDROXY-L-PROLINE DEHYDRATASE"/>
    <property type="match status" value="1"/>
</dbReference>
<dbReference type="PIRSF" id="PIRSF029792">
    <property type="entry name" value="Pro_racemase"/>
    <property type="match status" value="1"/>
</dbReference>
<dbReference type="Gene3D" id="3.10.310.10">
    <property type="entry name" value="Diaminopimelate Epimerase, Chain A, domain 1"/>
    <property type="match status" value="2"/>
</dbReference>
<proteinExistence type="inferred from homology"/>
<dbReference type="InterPro" id="IPR008794">
    <property type="entry name" value="Pro_racemase_fam"/>
</dbReference>
<keyword evidence="3" id="KW-1185">Reference proteome</keyword>
<comment type="similarity">
    <text evidence="1">Belongs to the proline racemase family.</text>
</comment>
<reference evidence="2 3" key="1">
    <citation type="submission" date="2006-06" db="EMBL/GenBank/DDBJ databases">
        <title>Complete sequence of Rubrobacter xylanophilus DSM 9941.</title>
        <authorList>
            <consortium name="US DOE Joint Genome Institute"/>
            <person name="Copeland A."/>
            <person name="Lucas S."/>
            <person name="Lapidus A."/>
            <person name="Barry K."/>
            <person name="Detter J.C."/>
            <person name="Glavina del Rio T."/>
            <person name="Hammon N."/>
            <person name="Israni S."/>
            <person name="Dalin E."/>
            <person name="Tice H."/>
            <person name="Pitluck S."/>
            <person name="Munk A.C."/>
            <person name="Brettin T."/>
            <person name="Bruce D."/>
            <person name="Han C."/>
            <person name="Tapia R."/>
            <person name="Gilna P."/>
            <person name="Schmutz J."/>
            <person name="Larimer F."/>
            <person name="Land M."/>
            <person name="Hauser L."/>
            <person name="Kyrpides N."/>
            <person name="Lykidis A."/>
            <person name="da Costa M.S."/>
            <person name="Rainey F.A."/>
            <person name="Empadinhas N."/>
            <person name="Jolivet E."/>
            <person name="Battista J.R."/>
            <person name="Richardson P."/>
        </authorList>
    </citation>
    <scope>NUCLEOTIDE SEQUENCE [LARGE SCALE GENOMIC DNA]</scope>
    <source>
        <strain evidence="3">DSM 9941 / NBRC 16129 / PRD-1</strain>
    </source>
</reference>
<dbReference type="AlphaFoldDB" id="Q1ATT9"/>
<dbReference type="SFLD" id="SFLDS00028">
    <property type="entry name" value="Proline_Racemase"/>
    <property type="match status" value="1"/>
</dbReference>
<dbReference type="EMBL" id="CP000386">
    <property type="protein sequence ID" value="ABG05189.1"/>
    <property type="molecule type" value="Genomic_DNA"/>
</dbReference>
<sequence>MMLLEKMITAVDSHTEGMPTRVVTGGITTMPGETMFDKQLYMRNKLDHLRRMLVFEPRGHTVMVAAILVPPTDQEADLGVLFVDEMGYLPMCGHGTIGVCTVAVEVGLVEAKEPVTQIILDTPAGKVFARARLEGARVRSVEFQNVPAFLAERDVEVEVKGIGRLRLDIAYGGNFFAILPASSVGLSLEREFSREIVDLGMKIMASLERQVCVEHPSNPEIREVKHVLFTGEADVDDADAKNATVIYPGMLDRSPCGTGTSARMAQLFARGELGLGESFVHESIIGTLFTGRLVEEVRLGEGTPAVVPTIEGRAWIHGFQQLVVDPEDPFPAGFTLD</sequence>
<gene>
    <name evidence="2" type="ordered locus">Rxyl_2259</name>
</gene>
<dbReference type="PhylomeDB" id="Q1ATT9"/>
<dbReference type="eggNOG" id="COG3938">
    <property type="taxonomic scope" value="Bacteria"/>
</dbReference>
<protein>
    <submittedName>
        <fullName evidence="2">Proline racemase</fullName>
    </submittedName>
</protein>
<name>Q1ATT9_RUBXD</name>